<dbReference type="EMBL" id="CDMZ01002235">
    <property type="protein sequence ID" value="CEM41441.1"/>
    <property type="molecule type" value="Genomic_DNA"/>
</dbReference>
<dbReference type="PANTHER" id="PTHR39200">
    <property type="entry name" value="HYPOTHETICAL EXPORTED PROTEIN"/>
    <property type="match status" value="1"/>
</dbReference>
<feature type="chain" id="PRO_5005191817" description="Putative auto-transporter adhesin head GIN domain-containing protein" evidence="1">
    <location>
        <begin position="18"/>
        <end position="304"/>
    </location>
</feature>
<evidence type="ECO:0000256" key="1">
    <source>
        <dbReference type="SAM" id="SignalP"/>
    </source>
</evidence>
<evidence type="ECO:0000313" key="3">
    <source>
        <dbReference type="EMBL" id="CEM41441.1"/>
    </source>
</evidence>
<feature type="domain" description="Putative auto-transporter adhesin head GIN" evidence="2">
    <location>
        <begin position="85"/>
        <end position="264"/>
    </location>
</feature>
<dbReference type="PANTHER" id="PTHR39200:SF1">
    <property type="entry name" value="AUTO-TRANSPORTER ADHESIN HEAD GIN DOMAIN-CONTAINING PROTEIN-RELATED"/>
    <property type="match status" value="1"/>
</dbReference>
<dbReference type="InterPro" id="IPR021255">
    <property type="entry name" value="DUF2807"/>
</dbReference>
<dbReference type="VEuPathDB" id="CryptoDB:Cvel_6241"/>
<organism evidence="3">
    <name type="scientific">Chromera velia CCMP2878</name>
    <dbReference type="NCBI Taxonomy" id="1169474"/>
    <lineage>
        <taxon>Eukaryota</taxon>
        <taxon>Sar</taxon>
        <taxon>Alveolata</taxon>
        <taxon>Colpodellida</taxon>
        <taxon>Chromeraceae</taxon>
        <taxon>Chromera</taxon>
    </lineage>
</organism>
<keyword evidence="1" id="KW-0732">Signal</keyword>
<dbReference type="Gene3D" id="2.160.20.120">
    <property type="match status" value="1"/>
</dbReference>
<proteinExistence type="predicted"/>
<name>A0A0G4HC87_9ALVE</name>
<evidence type="ECO:0000259" key="2">
    <source>
        <dbReference type="Pfam" id="PF10988"/>
    </source>
</evidence>
<dbReference type="PhylomeDB" id="A0A0G4HC87"/>
<accession>A0A0G4HC87</accession>
<reference evidence="3" key="1">
    <citation type="submission" date="2014-11" db="EMBL/GenBank/DDBJ databases">
        <authorList>
            <person name="Otto D Thomas"/>
            <person name="Naeem Raeece"/>
        </authorList>
    </citation>
    <scope>NUCLEOTIDE SEQUENCE</scope>
</reference>
<dbReference type="AlphaFoldDB" id="A0A0G4HC87"/>
<feature type="signal peptide" evidence="1">
    <location>
        <begin position="1"/>
        <end position="17"/>
    </location>
</feature>
<sequence>MLRVFLSVVALCLGVSAQDVMVPVFEEKAPEPAPVRNLLGYFSGGFLAPRPSRPVWVWGSWSLVREITCNETGGNVTHTFNASEFDSVNVNVYANVTVSTSESESSDGAGYSVSVTGPNSTFEQLKVQRFNSTLVFRIEEGCQETPLQIDIKMPSVKYLRMNMPGNLKMNTTSEDALELSLSGVQTAELELDVPALLTTVSGNTGILLSGSTASHTLTLQGDPRVDAFDLETQQSIVDVFGDGRVGVWSTESLRAAVRGNGLVVFKPVEGLRVTESVFGLGRVAALADGERRLLEASEEMEIHP</sequence>
<protein>
    <recommendedName>
        <fullName evidence="2">Putative auto-transporter adhesin head GIN domain-containing protein</fullName>
    </recommendedName>
</protein>
<dbReference type="Pfam" id="PF10988">
    <property type="entry name" value="DUF2807"/>
    <property type="match status" value="1"/>
</dbReference>
<gene>
    <name evidence="3" type="ORF">Cvel_6241</name>
</gene>